<proteinExistence type="predicted"/>
<dbReference type="AlphaFoldDB" id="A0A242MGY7"/>
<protein>
    <submittedName>
        <fullName evidence="1">Uncharacterized protein</fullName>
    </submittedName>
</protein>
<organism evidence="1 2">
    <name type="scientific">Caballeronia sordidicola</name>
    <name type="common">Burkholderia sordidicola</name>
    <dbReference type="NCBI Taxonomy" id="196367"/>
    <lineage>
        <taxon>Bacteria</taxon>
        <taxon>Pseudomonadati</taxon>
        <taxon>Pseudomonadota</taxon>
        <taxon>Betaproteobacteria</taxon>
        <taxon>Burkholderiales</taxon>
        <taxon>Burkholderiaceae</taxon>
        <taxon>Caballeronia</taxon>
    </lineage>
</organism>
<dbReference type="Proteomes" id="UP000194546">
    <property type="component" value="Unassembled WGS sequence"/>
</dbReference>
<dbReference type="RefSeq" id="WP_086382720.1">
    <property type="nucleotide sequence ID" value="NZ_NBTY01000139.1"/>
</dbReference>
<reference evidence="1 2" key="1">
    <citation type="submission" date="2017-03" db="EMBL/GenBank/DDBJ databases">
        <title>Genome analysis of strain PAMC 26510.</title>
        <authorList>
            <person name="Oh H.-M."/>
            <person name="Yang J.-A."/>
        </authorList>
    </citation>
    <scope>NUCLEOTIDE SEQUENCE [LARGE SCALE GENOMIC DNA]</scope>
    <source>
        <strain evidence="1 2">PAMC 26510</strain>
    </source>
</reference>
<dbReference type="EMBL" id="NBTY01000139">
    <property type="protein sequence ID" value="OTP70416.1"/>
    <property type="molecule type" value="Genomic_DNA"/>
</dbReference>
<evidence type="ECO:0000313" key="2">
    <source>
        <dbReference type="Proteomes" id="UP000194546"/>
    </source>
</evidence>
<name>A0A242MGY7_CABSO</name>
<gene>
    <name evidence="1" type="ORF">PAMC26510_25450</name>
</gene>
<accession>A0A242MGY7</accession>
<evidence type="ECO:0000313" key="1">
    <source>
        <dbReference type="EMBL" id="OTP70416.1"/>
    </source>
</evidence>
<sequence length="130" mass="13620">MAANPSFRIKLLPGAGDGELFAPECQAAVRAFFQQLRDAGVVAHPVAFTMDCAGASGCLVGEFVLPFAQIAGPAIGMAVAAWFQGRAGRKLRLKVGNIEIAAATMQELGQLLDQASARRDQQSEHASVHG</sequence>
<comment type="caution">
    <text evidence="1">The sequence shown here is derived from an EMBL/GenBank/DDBJ whole genome shotgun (WGS) entry which is preliminary data.</text>
</comment>